<gene>
    <name evidence="1" type="ORF">P0082_09100</name>
</gene>
<reference evidence="1 2" key="1">
    <citation type="submission" date="2023-04" db="EMBL/GenBank/DDBJ databases">
        <title>Spirochaete genome identified in red abalone sample constitutes a novel genus.</title>
        <authorList>
            <person name="Sharma S.P."/>
            <person name="Purcell C.M."/>
            <person name="Hyde J.R."/>
            <person name="Severin A.J."/>
        </authorList>
    </citation>
    <scope>NUCLEOTIDE SEQUENCE [LARGE SCALE GENOMIC DNA]</scope>
    <source>
        <strain evidence="1 2">SP-2023</strain>
    </source>
</reference>
<name>A0ABY8MF88_9SPIO</name>
<keyword evidence="2" id="KW-1185">Reference proteome</keyword>
<sequence length="250" mass="28590">MSRIRLITVIMVITACRLWLSPDSGLQPKLRADDLNWAERSFNPQEKAPEGLRNNISLEMINAIEGRFEPRFQHYFRDSMAYYLQLQFGSNLASGLNFAEEFQNQSYNHLQLGFELGLTGLLYARNSKVTKDVRRWGSGLILGLGLRFMFSNLSREVEDNILSGGLTTNLGWRLQSHNFSVSMYLQFRILLQFSTKGAITKDLPIIIDRGPLSRSLPDIPIINSTQTGNLSQNAFYTFSQTINIRIGYYF</sequence>
<evidence type="ECO:0008006" key="3">
    <source>
        <dbReference type="Google" id="ProtNLM"/>
    </source>
</evidence>
<evidence type="ECO:0000313" key="2">
    <source>
        <dbReference type="Proteomes" id="UP001228690"/>
    </source>
</evidence>
<dbReference type="RefSeq" id="WP_326926818.1">
    <property type="nucleotide sequence ID" value="NZ_CP123443.1"/>
</dbReference>
<accession>A0ABY8MF88</accession>
<proteinExistence type="predicted"/>
<dbReference type="Proteomes" id="UP001228690">
    <property type="component" value="Chromosome"/>
</dbReference>
<protein>
    <recommendedName>
        <fullName evidence="3">Outer membrane protein beta-barrel domain-containing protein</fullName>
    </recommendedName>
</protein>
<evidence type="ECO:0000313" key="1">
    <source>
        <dbReference type="EMBL" id="WGK68632.1"/>
    </source>
</evidence>
<dbReference type="PROSITE" id="PS51257">
    <property type="entry name" value="PROKAR_LIPOPROTEIN"/>
    <property type="match status" value="1"/>
</dbReference>
<dbReference type="EMBL" id="CP123443">
    <property type="protein sequence ID" value="WGK68632.1"/>
    <property type="molecule type" value="Genomic_DNA"/>
</dbReference>
<organism evidence="1 2">
    <name type="scientific">Candidatus Haliotispira prima</name>
    <dbReference type="NCBI Taxonomy" id="3034016"/>
    <lineage>
        <taxon>Bacteria</taxon>
        <taxon>Pseudomonadati</taxon>
        <taxon>Spirochaetota</taxon>
        <taxon>Spirochaetia</taxon>
        <taxon>Spirochaetales</taxon>
        <taxon>Spirochaetaceae</taxon>
        <taxon>Candidatus Haliotispira</taxon>
    </lineage>
</organism>